<reference evidence="2 3" key="1">
    <citation type="submission" date="2019-01" db="EMBL/GenBank/DDBJ databases">
        <title>Draft Genome Sequences of Helcococcus ovis Strains Isolated from the Uterus and Vagina of Dairy Cows with Metritis.</title>
        <authorList>
            <person name="Cunha F."/>
            <person name="Jeon S.J."/>
            <person name="Kutzer P."/>
            <person name="Galvao K.N."/>
        </authorList>
    </citation>
    <scope>NUCLEOTIDE SEQUENCE [LARGE SCALE GENOMIC DNA]</scope>
    <source>
        <strain evidence="2 3">KG-37</strain>
    </source>
</reference>
<dbReference type="InterPro" id="IPR044929">
    <property type="entry name" value="DNA/RNA_non-sp_Endonuclease_sf"/>
</dbReference>
<feature type="domain" description="Type VII secretion system protein EssD-like" evidence="1">
    <location>
        <begin position="114"/>
        <end position="240"/>
    </location>
</feature>
<dbReference type="InterPro" id="IPR044927">
    <property type="entry name" value="Endonuclea_NS_2"/>
</dbReference>
<sequence length="274" mass="31219">MLLVLGVFAYNYSDYAVNAKVQVKNSSKCKLSSEKSKRKNIRKVKSYKKTPKVKRVTRKPSKSSEKFKEELKKTKLFYDIKSIPEFDGNTPFVVLNNNIPDFSKEGKLPNRYEVYSELDSKNRVGEAVALLGLDTMPTEKRGKIGMVKPSGWQTIKFDIVDGRYLYNRSHLIGFQLAGENANKKNLMTGTRYFNVTGMLPFENMVADYIKETKNHVMYKITPIFKDNELVARGIIMQAKSVEDNGEGISFNVYVYNNQPGITIDYKTGKAVLSK</sequence>
<dbReference type="AlphaFoldDB" id="A0A4R9C0T5"/>
<evidence type="ECO:0000313" key="2">
    <source>
        <dbReference type="EMBL" id="TFF65212.1"/>
    </source>
</evidence>
<dbReference type="EMBL" id="SCFR01000023">
    <property type="protein sequence ID" value="TFF65212.1"/>
    <property type="molecule type" value="Genomic_DNA"/>
</dbReference>
<gene>
    <name evidence="2" type="ORF">EQF91_06415</name>
</gene>
<protein>
    <recommendedName>
        <fullName evidence="1">Type VII secretion system protein EssD-like domain-containing protein</fullName>
    </recommendedName>
</protein>
<organism evidence="2 3">
    <name type="scientific">Helcococcus ovis</name>
    <dbReference type="NCBI Taxonomy" id="72026"/>
    <lineage>
        <taxon>Bacteria</taxon>
        <taxon>Bacillati</taxon>
        <taxon>Bacillota</taxon>
        <taxon>Tissierellia</taxon>
        <taxon>Tissierellales</taxon>
        <taxon>Peptoniphilaceae</taxon>
        <taxon>Helcococcus</taxon>
    </lineage>
</organism>
<evidence type="ECO:0000313" key="3">
    <source>
        <dbReference type="Proteomes" id="UP000297454"/>
    </source>
</evidence>
<accession>A0A4R9C0T5</accession>
<keyword evidence="3" id="KW-1185">Reference proteome</keyword>
<dbReference type="Pfam" id="PF13930">
    <property type="entry name" value="Endonuclea_NS_2"/>
    <property type="match status" value="1"/>
</dbReference>
<name>A0A4R9C0T5_9FIRM</name>
<dbReference type="Gene3D" id="3.40.570.10">
    <property type="entry name" value="Extracellular Endonuclease, subunit A"/>
    <property type="match status" value="1"/>
</dbReference>
<evidence type="ECO:0000259" key="1">
    <source>
        <dbReference type="Pfam" id="PF13930"/>
    </source>
</evidence>
<comment type="caution">
    <text evidence="2">The sequence shown here is derived from an EMBL/GenBank/DDBJ whole genome shotgun (WGS) entry which is preliminary data.</text>
</comment>
<proteinExistence type="predicted"/>
<dbReference type="Proteomes" id="UP000297454">
    <property type="component" value="Unassembled WGS sequence"/>
</dbReference>